<keyword evidence="1" id="KW-0611">Plant defense</keyword>
<proteinExistence type="predicted"/>
<dbReference type="EMBL" id="JBGMDY010000005">
    <property type="protein sequence ID" value="KAL2335686.1"/>
    <property type="molecule type" value="Genomic_DNA"/>
</dbReference>
<name>A0ABD1MJ01_9FABA</name>
<gene>
    <name evidence="2" type="ORF">Fmac_016899</name>
</gene>
<evidence type="ECO:0000313" key="2">
    <source>
        <dbReference type="EMBL" id="KAL2335686.1"/>
    </source>
</evidence>
<dbReference type="Proteomes" id="UP001603857">
    <property type="component" value="Unassembled WGS sequence"/>
</dbReference>
<evidence type="ECO:0000256" key="1">
    <source>
        <dbReference type="ARBA" id="ARBA00022821"/>
    </source>
</evidence>
<dbReference type="PANTHER" id="PTHR36766:SF40">
    <property type="entry name" value="DISEASE RESISTANCE PROTEIN RGA3"/>
    <property type="match status" value="1"/>
</dbReference>
<protein>
    <submittedName>
        <fullName evidence="2">Uncharacterized protein</fullName>
    </submittedName>
</protein>
<dbReference type="Gene3D" id="3.80.10.10">
    <property type="entry name" value="Ribonuclease Inhibitor"/>
    <property type="match status" value="1"/>
</dbReference>
<keyword evidence="3" id="KW-1185">Reference proteome</keyword>
<sequence>MNLSNCSKVIASLKGSLGANTSLEILSIWKVDVESFPDEGFLPLSLTSLDINCCTNLKKLNYKGLSHLLSLEKLKLQSCGNLQGLPDEGLPKSISNLVIMDCAKLKKRCEKPGGEDWRKIAHIKNLGIY</sequence>
<dbReference type="InterPro" id="IPR032675">
    <property type="entry name" value="LRR_dom_sf"/>
</dbReference>
<dbReference type="GO" id="GO:0006952">
    <property type="term" value="P:defense response"/>
    <property type="evidence" value="ECO:0007669"/>
    <property type="project" value="UniProtKB-KW"/>
</dbReference>
<reference evidence="2 3" key="1">
    <citation type="submission" date="2024-08" db="EMBL/GenBank/DDBJ databases">
        <title>Insights into the chromosomal genome structure of Flemingia macrophylla.</title>
        <authorList>
            <person name="Ding Y."/>
            <person name="Zhao Y."/>
            <person name="Bi W."/>
            <person name="Wu M."/>
            <person name="Zhao G."/>
            <person name="Gong Y."/>
            <person name="Li W."/>
            <person name="Zhang P."/>
        </authorList>
    </citation>
    <scope>NUCLEOTIDE SEQUENCE [LARGE SCALE GENOMIC DNA]</scope>
    <source>
        <strain evidence="2">DYQJB</strain>
        <tissue evidence="2">Leaf</tissue>
    </source>
</reference>
<dbReference type="PANTHER" id="PTHR36766">
    <property type="entry name" value="PLANT BROAD-SPECTRUM MILDEW RESISTANCE PROTEIN RPW8"/>
    <property type="match status" value="1"/>
</dbReference>
<organism evidence="2 3">
    <name type="scientific">Flemingia macrophylla</name>
    <dbReference type="NCBI Taxonomy" id="520843"/>
    <lineage>
        <taxon>Eukaryota</taxon>
        <taxon>Viridiplantae</taxon>
        <taxon>Streptophyta</taxon>
        <taxon>Embryophyta</taxon>
        <taxon>Tracheophyta</taxon>
        <taxon>Spermatophyta</taxon>
        <taxon>Magnoliopsida</taxon>
        <taxon>eudicotyledons</taxon>
        <taxon>Gunneridae</taxon>
        <taxon>Pentapetalae</taxon>
        <taxon>rosids</taxon>
        <taxon>fabids</taxon>
        <taxon>Fabales</taxon>
        <taxon>Fabaceae</taxon>
        <taxon>Papilionoideae</taxon>
        <taxon>50 kb inversion clade</taxon>
        <taxon>NPAAA clade</taxon>
        <taxon>indigoferoid/millettioid clade</taxon>
        <taxon>Phaseoleae</taxon>
        <taxon>Flemingia</taxon>
    </lineage>
</organism>
<dbReference type="SUPFAM" id="SSF52058">
    <property type="entry name" value="L domain-like"/>
    <property type="match status" value="1"/>
</dbReference>
<comment type="caution">
    <text evidence="2">The sequence shown here is derived from an EMBL/GenBank/DDBJ whole genome shotgun (WGS) entry which is preliminary data.</text>
</comment>
<accession>A0ABD1MJ01</accession>
<dbReference type="AlphaFoldDB" id="A0ABD1MJ01"/>
<evidence type="ECO:0000313" key="3">
    <source>
        <dbReference type="Proteomes" id="UP001603857"/>
    </source>
</evidence>